<evidence type="ECO:0000256" key="4">
    <source>
        <dbReference type="ARBA" id="ARBA00022692"/>
    </source>
</evidence>
<gene>
    <name evidence="14" type="ORF">SAMN04488058_13013</name>
</gene>
<keyword evidence="3 11" id="KW-1003">Cell membrane</keyword>
<evidence type="ECO:0000256" key="5">
    <source>
        <dbReference type="ARBA" id="ARBA00022723"/>
    </source>
</evidence>
<dbReference type="Gene3D" id="2.70.150.10">
    <property type="entry name" value="Calcium-transporting ATPase, cytoplasmic transduction domain A"/>
    <property type="match status" value="1"/>
</dbReference>
<keyword evidence="7 11" id="KW-0067">ATP-binding</keyword>
<evidence type="ECO:0000313" key="15">
    <source>
        <dbReference type="Proteomes" id="UP000199223"/>
    </source>
</evidence>
<dbReference type="SFLD" id="SFLDG00002">
    <property type="entry name" value="C1.7:_P-type_atpase_like"/>
    <property type="match status" value="1"/>
</dbReference>
<dbReference type="STRING" id="856736.SAMN04488058_13013"/>
<dbReference type="GO" id="GO:0043682">
    <property type="term" value="F:P-type divalent copper transporter activity"/>
    <property type="evidence" value="ECO:0007669"/>
    <property type="project" value="TreeGrafter"/>
</dbReference>
<evidence type="ECO:0000256" key="3">
    <source>
        <dbReference type="ARBA" id="ARBA00022475"/>
    </source>
</evidence>
<dbReference type="SUPFAM" id="SSF81653">
    <property type="entry name" value="Calcium ATPase, transduction domain A"/>
    <property type="match status" value="1"/>
</dbReference>
<comment type="subcellular location">
    <subcellularLocation>
        <location evidence="1">Cell membrane</location>
        <topology evidence="1">Multi-pass membrane protein</topology>
    </subcellularLocation>
</comment>
<reference evidence="15" key="1">
    <citation type="submission" date="2016-10" db="EMBL/GenBank/DDBJ databases">
        <authorList>
            <person name="Varghese N."/>
            <person name="Submissions S."/>
        </authorList>
    </citation>
    <scope>NUCLEOTIDE SEQUENCE [LARGE SCALE GENOMIC DNA]</scope>
    <source>
        <strain evidence="15">CGMCC 1.10218</strain>
    </source>
</reference>
<evidence type="ECO:0000313" key="14">
    <source>
        <dbReference type="EMBL" id="SEJ89427.1"/>
    </source>
</evidence>
<accession>A0A1H7CLG6</accession>
<dbReference type="SFLD" id="SFLDF00027">
    <property type="entry name" value="p-type_atpase"/>
    <property type="match status" value="1"/>
</dbReference>
<evidence type="ECO:0000256" key="11">
    <source>
        <dbReference type="RuleBase" id="RU362081"/>
    </source>
</evidence>
<dbReference type="Gene3D" id="3.40.1110.10">
    <property type="entry name" value="Calcium-transporting ATPase, cytoplasmic domain N"/>
    <property type="match status" value="1"/>
</dbReference>
<dbReference type="NCBIfam" id="TIGR01494">
    <property type="entry name" value="ATPase_P-type"/>
    <property type="match status" value="1"/>
</dbReference>
<dbReference type="SUPFAM" id="SSF56784">
    <property type="entry name" value="HAD-like"/>
    <property type="match status" value="1"/>
</dbReference>
<keyword evidence="5 11" id="KW-0479">Metal-binding</keyword>
<keyword evidence="6 11" id="KW-0547">Nucleotide-binding</keyword>
<dbReference type="Pfam" id="PF00122">
    <property type="entry name" value="E1-E2_ATPase"/>
    <property type="match status" value="1"/>
</dbReference>
<dbReference type="GO" id="GO:0005886">
    <property type="term" value="C:plasma membrane"/>
    <property type="evidence" value="ECO:0007669"/>
    <property type="project" value="UniProtKB-SubCell"/>
</dbReference>
<dbReference type="GO" id="GO:0005524">
    <property type="term" value="F:ATP binding"/>
    <property type="evidence" value="ECO:0007669"/>
    <property type="project" value="UniProtKB-UniRule"/>
</dbReference>
<feature type="region of interest" description="Disordered" evidence="12">
    <location>
        <begin position="136"/>
        <end position="175"/>
    </location>
</feature>
<dbReference type="FunFam" id="2.70.150.10:FF:000020">
    <property type="entry name" value="Copper-exporting P-type ATPase A"/>
    <property type="match status" value="1"/>
</dbReference>
<dbReference type="PROSITE" id="PS50846">
    <property type="entry name" value="HMA_2"/>
    <property type="match status" value="1"/>
</dbReference>
<evidence type="ECO:0000256" key="9">
    <source>
        <dbReference type="ARBA" id="ARBA00022989"/>
    </source>
</evidence>
<dbReference type="Proteomes" id="UP000199223">
    <property type="component" value="Unassembled WGS sequence"/>
</dbReference>
<dbReference type="InterPro" id="IPR006121">
    <property type="entry name" value="HMA_dom"/>
</dbReference>
<feature type="compositionally biased region" description="Basic and acidic residues" evidence="12">
    <location>
        <begin position="164"/>
        <end position="175"/>
    </location>
</feature>
<dbReference type="GO" id="GO:0016887">
    <property type="term" value="F:ATP hydrolysis activity"/>
    <property type="evidence" value="ECO:0007669"/>
    <property type="project" value="InterPro"/>
</dbReference>
<dbReference type="Gene3D" id="3.30.70.100">
    <property type="match status" value="1"/>
</dbReference>
<name>A0A1H7CLG6_9DEIO</name>
<dbReference type="Pfam" id="PF00702">
    <property type="entry name" value="Hydrolase"/>
    <property type="match status" value="1"/>
</dbReference>
<feature type="transmembrane region" description="Helical" evidence="11">
    <location>
        <begin position="222"/>
        <end position="244"/>
    </location>
</feature>
<feature type="transmembrane region" description="Helical" evidence="11">
    <location>
        <begin position="281"/>
        <end position="299"/>
    </location>
</feature>
<evidence type="ECO:0000256" key="7">
    <source>
        <dbReference type="ARBA" id="ARBA00022840"/>
    </source>
</evidence>
<dbReference type="EMBL" id="FNZA01000030">
    <property type="protein sequence ID" value="SEJ89427.1"/>
    <property type="molecule type" value="Genomic_DNA"/>
</dbReference>
<dbReference type="PRINTS" id="PR00119">
    <property type="entry name" value="CATATPASE"/>
</dbReference>
<dbReference type="NCBIfam" id="TIGR01511">
    <property type="entry name" value="ATPase-IB1_Cu"/>
    <property type="match status" value="1"/>
</dbReference>
<keyword evidence="10 11" id="KW-0472">Membrane</keyword>
<evidence type="ECO:0000256" key="10">
    <source>
        <dbReference type="ARBA" id="ARBA00023136"/>
    </source>
</evidence>
<dbReference type="InterPro" id="IPR001757">
    <property type="entry name" value="P_typ_ATPase"/>
</dbReference>
<dbReference type="PANTHER" id="PTHR43520:SF8">
    <property type="entry name" value="P-TYPE CU(+) TRANSPORTER"/>
    <property type="match status" value="1"/>
</dbReference>
<dbReference type="InterPro" id="IPR027256">
    <property type="entry name" value="P-typ_ATPase_IB"/>
</dbReference>
<dbReference type="GO" id="GO:0055070">
    <property type="term" value="P:copper ion homeostasis"/>
    <property type="evidence" value="ECO:0007669"/>
    <property type="project" value="TreeGrafter"/>
</dbReference>
<dbReference type="OrthoDB" id="73457at2"/>
<dbReference type="InterPro" id="IPR023299">
    <property type="entry name" value="ATPase_P-typ_cyto_dom_N"/>
</dbReference>
<proteinExistence type="inferred from homology"/>
<dbReference type="InterPro" id="IPR023298">
    <property type="entry name" value="ATPase_P-typ_TM_dom_sf"/>
</dbReference>
<feature type="transmembrane region" description="Helical" evidence="11">
    <location>
        <begin position="775"/>
        <end position="793"/>
    </location>
</feature>
<sequence length="837" mass="87707">MTRHHETHHHGHTGNHAGTSAILEVAFRNCYDGSEFADLERSLSGIQGVHSVHIDRTRAIAHLGYDPGTVSEAELRRRLHTAGYDCVCEECRPSTAQPGHPSMGHEPTGHDHAAMRATAAAPSGHHQGAREADALGTHQAGHDHAAMTGSRPASAGHGHSGHGTTEDTGHDEHAGHGAEMVNDMLRRFVVSLLLTIPIVLYSPIGELLGFTAAPPFGLSMGWFGLILSTPVVWWGGWPFISAAWRALKRREANMMTLIATGILVSYVYSVWATLFLRTDEVFFEAAAMLTTFSLAGHWLEMRSRFATGRAVEALLKLAPSTARVIRDGQEVEVSLEQVIVGDEIVVRPGDRVPVDGEVVSGTSYVDESMITGEPVPVAKSAGARVTGGTVNQNGAFHFRATAVGADTALSRIVQMVQNAQASKAPAQRLADTAGKYLVFVALGSGLIAFLVWSFLGAGVVFALTAAVSTVVIACPDALALATPTAITVGVGKGAREGVLFKNATALEGTAGVDTVIFDKTGTLTEGKPALTDLVPARGVSEADLLHLAASADQPSQHPLAEAIVKGAQARGVTVQRPEAFDSIPGHGVAATVGSQRVLIGNRKLMDREGVDVGALPAEVDGLAADGKTAMYVAADGQALGVVAVADTIRESARVAVTELHRLGVQTVMLTGDNRHTAEAVARQLGMDTVIADVLPEQKAAKVQELQGQGRKVAMVGDGVNDAPALAQAEVGIAIGAGTDVAVETADVVLVKSDPASVAVGIALARHVRGKIKQNLFWAAIYNVLAIPFAAGVLYPSYGVLLRPEWAALLMSASTVIVTLNALSLNRLRFDRPAVAEA</sequence>
<keyword evidence="15" id="KW-1185">Reference proteome</keyword>
<dbReference type="PROSITE" id="PS00154">
    <property type="entry name" value="ATPASE_E1_E2"/>
    <property type="match status" value="1"/>
</dbReference>
<dbReference type="InterPro" id="IPR008250">
    <property type="entry name" value="ATPase_P-typ_transduc_dom_A_sf"/>
</dbReference>
<organism evidence="14 15">
    <name type="scientific">Deinococcus reticulitermitis</name>
    <dbReference type="NCBI Taxonomy" id="856736"/>
    <lineage>
        <taxon>Bacteria</taxon>
        <taxon>Thermotogati</taxon>
        <taxon>Deinococcota</taxon>
        <taxon>Deinococci</taxon>
        <taxon>Deinococcales</taxon>
        <taxon>Deinococcaceae</taxon>
        <taxon>Deinococcus</taxon>
    </lineage>
</organism>
<dbReference type="GO" id="GO:0005507">
    <property type="term" value="F:copper ion binding"/>
    <property type="evidence" value="ECO:0007669"/>
    <property type="project" value="TreeGrafter"/>
</dbReference>
<evidence type="ECO:0000259" key="13">
    <source>
        <dbReference type="PROSITE" id="PS50846"/>
    </source>
</evidence>
<feature type="transmembrane region" description="Helical" evidence="11">
    <location>
        <begin position="256"/>
        <end position="275"/>
    </location>
</feature>
<keyword evidence="8" id="KW-1278">Translocase</keyword>
<feature type="transmembrane region" description="Helical" evidence="11">
    <location>
        <begin position="805"/>
        <end position="822"/>
    </location>
</feature>
<evidence type="ECO:0000256" key="6">
    <source>
        <dbReference type="ARBA" id="ARBA00022741"/>
    </source>
</evidence>
<dbReference type="AlphaFoldDB" id="A0A1H7CLG6"/>
<keyword evidence="4 11" id="KW-0812">Transmembrane</keyword>
<feature type="transmembrane region" description="Helical" evidence="11">
    <location>
        <begin position="461"/>
        <end position="482"/>
    </location>
</feature>
<dbReference type="CDD" id="cd02094">
    <property type="entry name" value="P-type_ATPase_Cu-like"/>
    <property type="match status" value="1"/>
</dbReference>
<dbReference type="InterPro" id="IPR036163">
    <property type="entry name" value="HMA_dom_sf"/>
</dbReference>
<evidence type="ECO:0000256" key="8">
    <source>
        <dbReference type="ARBA" id="ARBA00022967"/>
    </source>
</evidence>
<feature type="transmembrane region" description="Helical" evidence="11">
    <location>
        <begin position="188"/>
        <end position="210"/>
    </location>
</feature>
<evidence type="ECO:0000256" key="1">
    <source>
        <dbReference type="ARBA" id="ARBA00004651"/>
    </source>
</evidence>
<feature type="transmembrane region" description="Helical" evidence="11">
    <location>
        <begin position="436"/>
        <end position="455"/>
    </location>
</feature>
<dbReference type="InterPro" id="IPR036412">
    <property type="entry name" value="HAD-like_sf"/>
</dbReference>
<keyword evidence="9 11" id="KW-1133">Transmembrane helix</keyword>
<dbReference type="SUPFAM" id="SSF81665">
    <property type="entry name" value="Calcium ATPase, transmembrane domain M"/>
    <property type="match status" value="1"/>
</dbReference>
<dbReference type="Gene3D" id="3.40.50.1000">
    <property type="entry name" value="HAD superfamily/HAD-like"/>
    <property type="match status" value="1"/>
</dbReference>
<dbReference type="InterPro" id="IPR023214">
    <property type="entry name" value="HAD_sf"/>
</dbReference>
<dbReference type="InterPro" id="IPR059000">
    <property type="entry name" value="ATPase_P-type_domA"/>
</dbReference>
<dbReference type="SFLD" id="SFLDS00003">
    <property type="entry name" value="Haloacid_Dehalogenase"/>
    <property type="match status" value="1"/>
</dbReference>
<feature type="domain" description="HMA" evidence="13">
    <location>
        <begin position="21"/>
        <end position="87"/>
    </location>
</feature>
<dbReference type="InterPro" id="IPR018303">
    <property type="entry name" value="ATPase_P-typ_P_site"/>
</dbReference>
<evidence type="ECO:0000256" key="12">
    <source>
        <dbReference type="SAM" id="MobiDB-lite"/>
    </source>
</evidence>
<dbReference type="NCBIfam" id="TIGR01525">
    <property type="entry name" value="ATPase-IB_hvy"/>
    <property type="match status" value="1"/>
</dbReference>
<dbReference type="SUPFAM" id="SSF55008">
    <property type="entry name" value="HMA, heavy metal-associated domain"/>
    <property type="match status" value="1"/>
</dbReference>
<evidence type="ECO:0000256" key="2">
    <source>
        <dbReference type="ARBA" id="ARBA00006024"/>
    </source>
</evidence>
<dbReference type="InterPro" id="IPR044492">
    <property type="entry name" value="P_typ_ATPase_HD_dom"/>
</dbReference>
<protein>
    <submittedName>
        <fullName evidence="14">Cu2+-exporting ATPase</fullName>
    </submittedName>
</protein>
<dbReference type="PRINTS" id="PR00943">
    <property type="entry name" value="CUATPASE"/>
</dbReference>
<dbReference type="PANTHER" id="PTHR43520">
    <property type="entry name" value="ATP7, ISOFORM B"/>
    <property type="match status" value="1"/>
</dbReference>
<comment type="similarity">
    <text evidence="2 11">Belongs to the cation transport ATPase (P-type) (TC 3.A.3) family. Type IB subfamily.</text>
</comment>